<keyword evidence="2" id="KW-1185">Reference proteome</keyword>
<comment type="caution">
    <text evidence="1">The sequence shown here is derived from an EMBL/GenBank/DDBJ whole genome shotgun (WGS) entry which is preliminary data.</text>
</comment>
<dbReference type="Proteomes" id="UP001165060">
    <property type="component" value="Unassembled WGS sequence"/>
</dbReference>
<protein>
    <recommendedName>
        <fullName evidence="3">Trehalose-6-phosphate synthase</fullName>
    </recommendedName>
</protein>
<dbReference type="InterPro" id="IPR001830">
    <property type="entry name" value="Glyco_trans_20"/>
</dbReference>
<organism evidence="1 2">
    <name type="scientific">Tetraparma gracilis</name>
    <dbReference type="NCBI Taxonomy" id="2962635"/>
    <lineage>
        <taxon>Eukaryota</taxon>
        <taxon>Sar</taxon>
        <taxon>Stramenopiles</taxon>
        <taxon>Ochrophyta</taxon>
        <taxon>Bolidophyceae</taxon>
        <taxon>Parmales</taxon>
        <taxon>Triparmaceae</taxon>
        <taxon>Tetraparma</taxon>
    </lineage>
</organism>
<proteinExistence type="predicted"/>
<feature type="non-terminal residue" evidence="1">
    <location>
        <position position="1"/>
    </location>
</feature>
<dbReference type="EMBL" id="BRYB01004800">
    <property type="protein sequence ID" value="GMI37082.1"/>
    <property type="molecule type" value="Genomic_DNA"/>
</dbReference>
<name>A0ABQ6N056_9STRA</name>
<dbReference type="Pfam" id="PF00982">
    <property type="entry name" value="Glyco_transf_20"/>
    <property type="match status" value="1"/>
</dbReference>
<accession>A0ABQ6N056</accession>
<dbReference type="PANTHER" id="PTHR10788">
    <property type="entry name" value="TREHALOSE-6-PHOSPHATE SYNTHASE"/>
    <property type="match status" value="1"/>
</dbReference>
<evidence type="ECO:0000313" key="2">
    <source>
        <dbReference type="Proteomes" id="UP001165060"/>
    </source>
</evidence>
<sequence>LPPKPPGDLIWIHGFHLLVLPSMLCRKVGRLAKIGLFLHTPFPSSEIFRTLWCREELLRGMLNADQIGFHLYEYARHFLTCCRRLLGLSYAMTPDTVGGHIMTVDTNGRNVTITSIHAGVDEPLINKVLGHAETGESVRAIREQFPGKIVMTAIDRLENLKGAPLKLLGLERFLDKRPQYRGKVVLLQIGISAFEREDDYLMTKEEVQRLTQRLNKKYPGSVDFREVSEAEMRLPQRIAVLRAADVCIVTSLRDGLNRLPLEFAVAHHRDAYARGVQNMADAEEGIEGAIRVRPGVCILSEFASSARVMRGSIHVNPWRISEIAAAYERALEMDTEE</sequence>
<dbReference type="SUPFAM" id="SSF53756">
    <property type="entry name" value="UDP-Glycosyltransferase/glycogen phosphorylase"/>
    <property type="match status" value="1"/>
</dbReference>
<gene>
    <name evidence="1" type="ORF">TeGR_g9777</name>
</gene>
<dbReference type="PANTHER" id="PTHR10788:SF94">
    <property type="entry name" value="ALPHA,ALPHA-TREHALOSE-PHOSPHATE SYNTHASE [UDP-FORMING] 5"/>
    <property type="match status" value="1"/>
</dbReference>
<evidence type="ECO:0008006" key="3">
    <source>
        <dbReference type="Google" id="ProtNLM"/>
    </source>
</evidence>
<evidence type="ECO:0000313" key="1">
    <source>
        <dbReference type="EMBL" id="GMI37082.1"/>
    </source>
</evidence>
<reference evidence="1 2" key="1">
    <citation type="journal article" date="2023" name="Commun. Biol.">
        <title>Genome analysis of Parmales, the sister group of diatoms, reveals the evolutionary specialization of diatoms from phago-mixotrophs to photoautotrophs.</title>
        <authorList>
            <person name="Ban H."/>
            <person name="Sato S."/>
            <person name="Yoshikawa S."/>
            <person name="Yamada K."/>
            <person name="Nakamura Y."/>
            <person name="Ichinomiya M."/>
            <person name="Sato N."/>
            <person name="Blanc-Mathieu R."/>
            <person name="Endo H."/>
            <person name="Kuwata A."/>
            <person name="Ogata H."/>
        </authorList>
    </citation>
    <scope>NUCLEOTIDE SEQUENCE [LARGE SCALE GENOMIC DNA]</scope>
</reference>
<dbReference type="Gene3D" id="3.40.50.2000">
    <property type="entry name" value="Glycogen Phosphorylase B"/>
    <property type="match status" value="2"/>
</dbReference>